<evidence type="ECO:0000313" key="3">
    <source>
        <dbReference type="Ensembl" id="ENSHCOP00000015846.1"/>
    </source>
</evidence>
<dbReference type="GeneTree" id="ENSGT00390000007020"/>
<evidence type="ECO:0008006" key="5">
    <source>
        <dbReference type="Google" id="ProtNLM"/>
    </source>
</evidence>
<feature type="coiled-coil region" evidence="1">
    <location>
        <begin position="343"/>
        <end position="451"/>
    </location>
</feature>
<dbReference type="PANTHER" id="PTHR46657:SF1">
    <property type="entry name" value="CENTROSOMAL PROTEIN OF 128 KDA"/>
    <property type="match status" value="1"/>
</dbReference>
<evidence type="ECO:0000313" key="4">
    <source>
        <dbReference type="Proteomes" id="UP000264820"/>
    </source>
</evidence>
<feature type="region of interest" description="Disordered" evidence="2">
    <location>
        <begin position="1"/>
        <end position="44"/>
    </location>
</feature>
<reference evidence="3" key="1">
    <citation type="submission" date="2025-08" db="UniProtKB">
        <authorList>
            <consortium name="Ensembl"/>
        </authorList>
    </citation>
    <scope>IDENTIFICATION</scope>
</reference>
<feature type="compositionally biased region" description="Basic and acidic residues" evidence="2">
    <location>
        <begin position="22"/>
        <end position="32"/>
    </location>
</feature>
<protein>
    <recommendedName>
        <fullName evidence="5">Centrosomal protein 128</fullName>
    </recommendedName>
</protein>
<dbReference type="OMA" id="ITSTLQX"/>
<feature type="coiled-coil region" evidence="1">
    <location>
        <begin position="235"/>
        <end position="309"/>
    </location>
</feature>
<dbReference type="GO" id="GO:0000922">
    <property type="term" value="C:spindle pole"/>
    <property type="evidence" value="ECO:0007669"/>
    <property type="project" value="TreeGrafter"/>
</dbReference>
<feature type="coiled-coil region" evidence="1">
    <location>
        <begin position="494"/>
        <end position="576"/>
    </location>
</feature>
<sequence length="745" mass="86102">MDTSSGSDSSDRLRGHRWQGLEAHRKPVRERGQASGRAGDGRAADISEKISTLCSTLQDTNRNLTKVDQMLGQYREHTNDQAEAMALVKHLFNPFPVLQSCAIADGKPTSPLKDYAGTPGMRRRRRSHSASVRFKNSSYSGEDIHTLHQSMRDLRCDQQRLSLAELRAQLRRGSASSEVEELKNAVDRKESERIQLRIQLEVCASCLFRKQSVWCLMSTHLSFQSRGTRSREELRAKAQKAVRQWRAKCNRLQKELEEARAHIQLHTDKAAKVSQGQAFALSQQAEAARRELAESLQRLAQREEELHRKDVALSESRQCQLAREQEIREVRVERPFPSILSEQAKDSENLARLREENQRLIEQADTQTRLSQRHLNKQAELQVALSQMTSAHAQLAHRLSEAEASKKELQKVTAELQAKLAAVEDEPDTLRKQLQLEREVHRKELDNLKVAVEGGRTKREEMQDMLRLCRQQRDEIQSHLNDVKAAAVSETNLCEVLRVKLDRMKDECDKLAAQLNSKEDAHALLCKKYQLLKLELDEVSAIRLLREEVREHDTREQRLRLQHKHTRAELKALRQTRGTERDAFLQRLDEQEKLLLCISTEKQGTKSQHCYCFSVRSLLLANSRAAMDYVKLIPETCYMTDNFKDLEESQRQKEAAEQCYAKHKEIVWDLQHQLDESRRKIHECREEKLDATSRRMKLAVLASSMKSPNVFFGSPLRSDTLCEFCFYFSHLRMLINDTKKVFISF</sequence>
<evidence type="ECO:0000256" key="2">
    <source>
        <dbReference type="SAM" id="MobiDB-lite"/>
    </source>
</evidence>
<name>A0A3Q2YDA0_HIPCM</name>
<keyword evidence="1" id="KW-0175">Coiled coil</keyword>
<reference evidence="3" key="2">
    <citation type="submission" date="2025-09" db="UniProtKB">
        <authorList>
            <consortium name="Ensembl"/>
        </authorList>
    </citation>
    <scope>IDENTIFICATION</scope>
</reference>
<evidence type="ECO:0000256" key="1">
    <source>
        <dbReference type="SAM" id="Coils"/>
    </source>
</evidence>
<proteinExistence type="predicted"/>
<dbReference type="STRING" id="109280.ENSHCOP00000015846"/>
<dbReference type="Ensembl" id="ENSHCOT00000023875.1">
    <property type="protein sequence ID" value="ENSHCOP00000015846.1"/>
    <property type="gene ID" value="ENSHCOG00000019558.1"/>
</dbReference>
<dbReference type="Proteomes" id="UP000264820">
    <property type="component" value="Unplaced"/>
</dbReference>
<keyword evidence="4" id="KW-1185">Reference proteome</keyword>
<accession>A0A3Q2YDA0</accession>
<dbReference type="PANTHER" id="PTHR46657">
    <property type="entry name" value="CENTROSOMAL PROTEIN OF 128 KDA"/>
    <property type="match status" value="1"/>
</dbReference>
<feature type="coiled-coil region" evidence="1">
    <location>
        <begin position="172"/>
        <end position="199"/>
    </location>
</feature>
<dbReference type="GO" id="GO:0005814">
    <property type="term" value="C:centriole"/>
    <property type="evidence" value="ECO:0007669"/>
    <property type="project" value="TreeGrafter"/>
</dbReference>
<dbReference type="InterPro" id="IPR026652">
    <property type="entry name" value="CEP128"/>
</dbReference>
<feature type="coiled-coil region" evidence="1">
    <location>
        <begin position="646"/>
        <end position="694"/>
    </location>
</feature>
<dbReference type="AlphaFoldDB" id="A0A3Q2YDA0"/>
<organism evidence="3 4">
    <name type="scientific">Hippocampus comes</name>
    <name type="common">Tiger tail seahorse</name>
    <dbReference type="NCBI Taxonomy" id="109280"/>
    <lineage>
        <taxon>Eukaryota</taxon>
        <taxon>Metazoa</taxon>
        <taxon>Chordata</taxon>
        <taxon>Craniata</taxon>
        <taxon>Vertebrata</taxon>
        <taxon>Euteleostomi</taxon>
        <taxon>Actinopterygii</taxon>
        <taxon>Neopterygii</taxon>
        <taxon>Teleostei</taxon>
        <taxon>Neoteleostei</taxon>
        <taxon>Acanthomorphata</taxon>
        <taxon>Syngnathiaria</taxon>
        <taxon>Syngnathiformes</taxon>
        <taxon>Syngnathoidei</taxon>
        <taxon>Syngnathidae</taxon>
        <taxon>Hippocampus</taxon>
    </lineage>
</organism>